<dbReference type="EMBL" id="FQUU01000007">
    <property type="protein sequence ID" value="SHF21729.1"/>
    <property type="molecule type" value="Genomic_DNA"/>
</dbReference>
<gene>
    <name evidence="2" type="ORF">SAMN02745131_02087</name>
</gene>
<dbReference type="SUPFAM" id="SSF52821">
    <property type="entry name" value="Rhodanese/Cell cycle control phosphatase"/>
    <property type="match status" value="1"/>
</dbReference>
<keyword evidence="3" id="KW-1185">Reference proteome</keyword>
<dbReference type="Pfam" id="PF00581">
    <property type="entry name" value="Rhodanese"/>
    <property type="match status" value="1"/>
</dbReference>
<dbReference type="SMART" id="SM00450">
    <property type="entry name" value="RHOD"/>
    <property type="match status" value="1"/>
</dbReference>
<dbReference type="InterPro" id="IPR050229">
    <property type="entry name" value="GlpE_sulfurtransferase"/>
</dbReference>
<dbReference type="RefSeq" id="WP_072835273.1">
    <property type="nucleotide sequence ID" value="NZ_FQUU01000007.1"/>
</dbReference>
<dbReference type="Gene3D" id="3.40.250.10">
    <property type="entry name" value="Rhodanese-like domain"/>
    <property type="match status" value="1"/>
</dbReference>
<sequence>MLTFMNKTQGSQPGIKETLKQGAVIVDVRSPLEYASGHIKGSKNIPLDTLKDHLEEIKNYNKPVITVCQSGMRSATAKSYLEGHGLVAVNGGSWLSLNNII</sequence>
<organism evidence="2 3">
    <name type="scientific">Flavisolibacter ginsengisoli DSM 18119</name>
    <dbReference type="NCBI Taxonomy" id="1121884"/>
    <lineage>
        <taxon>Bacteria</taxon>
        <taxon>Pseudomonadati</taxon>
        <taxon>Bacteroidota</taxon>
        <taxon>Chitinophagia</taxon>
        <taxon>Chitinophagales</taxon>
        <taxon>Chitinophagaceae</taxon>
        <taxon>Flavisolibacter</taxon>
    </lineage>
</organism>
<dbReference type="InterPro" id="IPR036873">
    <property type="entry name" value="Rhodanese-like_dom_sf"/>
</dbReference>
<evidence type="ECO:0000313" key="3">
    <source>
        <dbReference type="Proteomes" id="UP000184048"/>
    </source>
</evidence>
<dbReference type="STRING" id="1121884.SAMN02745131_02087"/>
<dbReference type="PANTHER" id="PTHR43031:SF1">
    <property type="entry name" value="PYRIDINE NUCLEOTIDE-DISULPHIDE OXIDOREDUCTASE"/>
    <property type="match status" value="1"/>
</dbReference>
<reference evidence="2 3" key="1">
    <citation type="submission" date="2016-11" db="EMBL/GenBank/DDBJ databases">
        <authorList>
            <person name="Jaros S."/>
            <person name="Januszkiewicz K."/>
            <person name="Wedrychowicz H."/>
        </authorList>
    </citation>
    <scope>NUCLEOTIDE SEQUENCE [LARGE SCALE GENOMIC DNA]</scope>
    <source>
        <strain evidence="2 3">DSM 18119</strain>
    </source>
</reference>
<dbReference type="OrthoDB" id="9808735at2"/>
<dbReference type="CDD" id="cd00158">
    <property type="entry name" value="RHOD"/>
    <property type="match status" value="1"/>
</dbReference>
<name>A0A1M4ZUM6_9BACT</name>
<evidence type="ECO:0000259" key="1">
    <source>
        <dbReference type="PROSITE" id="PS50206"/>
    </source>
</evidence>
<proteinExistence type="predicted"/>
<dbReference type="InterPro" id="IPR001763">
    <property type="entry name" value="Rhodanese-like_dom"/>
</dbReference>
<feature type="domain" description="Rhodanese" evidence="1">
    <location>
        <begin position="19"/>
        <end position="99"/>
    </location>
</feature>
<evidence type="ECO:0000313" key="2">
    <source>
        <dbReference type="EMBL" id="SHF21729.1"/>
    </source>
</evidence>
<dbReference type="PANTHER" id="PTHR43031">
    <property type="entry name" value="FAD-DEPENDENT OXIDOREDUCTASE"/>
    <property type="match status" value="1"/>
</dbReference>
<protein>
    <submittedName>
        <fullName evidence="2">Rhodanese-like domain-containing protein</fullName>
    </submittedName>
</protein>
<dbReference type="Proteomes" id="UP000184048">
    <property type="component" value="Unassembled WGS sequence"/>
</dbReference>
<accession>A0A1M4ZUM6</accession>
<dbReference type="AlphaFoldDB" id="A0A1M4ZUM6"/>
<dbReference type="PROSITE" id="PS50206">
    <property type="entry name" value="RHODANESE_3"/>
    <property type="match status" value="1"/>
</dbReference>